<dbReference type="GO" id="GO:0015628">
    <property type="term" value="P:protein secretion by the type II secretion system"/>
    <property type="evidence" value="ECO:0007669"/>
    <property type="project" value="TreeGrafter"/>
</dbReference>
<keyword evidence="4" id="KW-1185">Reference proteome</keyword>
<dbReference type="Gene3D" id="1.10.150.320">
    <property type="entry name" value="Photosystem II 12 kDa extrinsic protein"/>
    <property type="match status" value="1"/>
</dbReference>
<dbReference type="SUPFAM" id="SSF47781">
    <property type="entry name" value="RuvA domain 2-like"/>
    <property type="match status" value="1"/>
</dbReference>
<sequence>MIKRILPALACCAGLLSAPFGTALAAVDVNQADEAALTTFKGVGPAMARRILEERGKQGAFKDADDLAQRVKGLGPRLVARLQTEGLTIGKAGPPSNRKPGTAAARKDRVTVAAGAGNPGASKALTPEPAGKGARSVH</sequence>
<organism evidence="3 4">
    <name type="scientific">Cupriavidus gilardii J11</name>
    <dbReference type="NCBI Taxonomy" id="936133"/>
    <lineage>
        <taxon>Bacteria</taxon>
        <taxon>Pseudomonadati</taxon>
        <taxon>Pseudomonadota</taxon>
        <taxon>Betaproteobacteria</taxon>
        <taxon>Burkholderiales</taxon>
        <taxon>Burkholderiaceae</taxon>
        <taxon>Cupriavidus</taxon>
    </lineage>
</organism>
<dbReference type="PANTHER" id="PTHR21180">
    <property type="entry name" value="ENDONUCLEASE/EXONUCLEASE/PHOSPHATASE FAMILY DOMAIN-CONTAINING PROTEIN 1"/>
    <property type="match status" value="1"/>
</dbReference>
<dbReference type="OrthoDB" id="8687931at2"/>
<dbReference type="AlphaFoldDB" id="A0A562B2M5"/>
<protein>
    <submittedName>
        <fullName evidence="3">Competence protein ComEA</fullName>
    </submittedName>
</protein>
<gene>
    <name evidence="3" type="ORF">L602_006200000050</name>
</gene>
<accession>A0A562B2M5</accession>
<keyword evidence="2" id="KW-0732">Signal</keyword>
<dbReference type="InterPro" id="IPR010994">
    <property type="entry name" value="RuvA_2-like"/>
</dbReference>
<dbReference type="PANTHER" id="PTHR21180:SF32">
    <property type="entry name" value="ENDONUCLEASE_EXONUCLEASE_PHOSPHATASE FAMILY DOMAIN-CONTAINING PROTEIN 1"/>
    <property type="match status" value="1"/>
</dbReference>
<dbReference type="InterPro" id="IPR051675">
    <property type="entry name" value="Endo/Exo/Phosphatase_dom_1"/>
</dbReference>
<reference evidence="3 4" key="1">
    <citation type="submission" date="2019-07" db="EMBL/GenBank/DDBJ databases">
        <title>Genome sequencing of lignin-degrading bacterial isolates.</title>
        <authorList>
            <person name="Gladden J."/>
        </authorList>
    </citation>
    <scope>NUCLEOTIDE SEQUENCE [LARGE SCALE GENOMIC DNA]</scope>
    <source>
        <strain evidence="3 4">J11</strain>
    </source>
</reference>
<dbReference type="Pfam" id="PF12836">
    <property type="entry name" value="HHH_3"/>
    <property type="match status" value="1"/>
</dbReference>
<dbReference type="EMBL" id="VLJN01000059">
    <property type="protein sequence ID" value="TWG79487.1"/>
    <property type="molecule type" value="Genomic_DNA"/>
</dbReference>
<feature type="region of interest" description="Disordered" evidence="1">
    <location>
        <begin position="88"/>
        <end position="138"/>
    </location>
</feature>
<feature type="signal peptide" evidence="2">
    <location>
        <begin position="1"/>
        <end position="25"/>
    </location>
</feature>
<dbReference type="GO" id="GO:0015627">
    <property type="term" value="C:type II protein secretion system complex"/>
    <property type="evidence" value="ECO:0007669"/>
    <property type="project" value="TreeGrafter"/>
</dbReference>
<comment type="caution">
    <text evidence="3">The sequence shown here is derived from an EMBL/GenBank/DDBJ whole genome shotgun (WGS) entry which is preliminary data.</text>
</comment>
<feature type="chain" id="PRO_5021710226" evidence="2">
    <location>
        <begin position="26"/>
        <end position="138"/>
    </location>
</feature>
<evidence type="ECO:0000256" key="2">
    <source>
        <dbReference type="SAM" id="SignalP"/>
    </source>
</evidence>
<evidence type="ECO:0000313" key="4">
    <source>
        <dbReference type="Proteomes" id="UP000318141"/>
    </source>
</evidence>
<evidence type="ECO:0000313" key="3">
    <source>
        <dbReference type="EMBL" id="TWG79487.1"/>
    </source>
</evidence>
<dbReference type="Proteomes" id="UP000318141">
    <property type="component" value="Unassembled WGS sequence"/>
</dbReference>
<name>A0A562B2M5_9BURK</name>
<proteinExistence type="predicted"/>
<evidence type="ECO:0000256" key="1">
    <source>
        <dbReference type="SAM" id="MobiDB-lite"/>
    </source>
</evidence>